<sequence>MSLTTSRTVSSSPVLANSLSTTNEDSPSVEKTDPTVPQRLATAKHSSVVVKTDRELPVLDITWNYNSYRYKTFETCLKNYYGEKYPPGDVVLNYMQLNLSDSRASMNAAASMFDFVRESETQLSIASRRPEIEYLNPLDYFVAKQSDTPATVERSTGTDEVNEASGKR</sequence>
<dbReference type="AlphaFoldDB" id="A0A0L7QNJ0"/>
<gene>
    <name evidence="2" type="ORF">WH47_07789</name>
</gene>
<dbReference type="Proteomes" id="UP000053825">
    <property type="component" value="Unassembled WGS sequence"/>
</dbReference>
<keyword evidence="3" id="KW-1185">Reference proteome</keyword>
<dbReference type="OrthoDB" id="7617356at2759"/>
<evidence type="ECO:0000256" key="1">
    <source>
        <dbReference type="SAM" id="MobiDB-lite"/>
    </source>
</evidence>
<feature type="compositionally biased region" description="Polar residues" evidence="1">
    <location>
        <begin position="146"/>
        <end position="159"/>
    </location>
</feature>
<evidence type="ECO:0000313" key="3">
    <source>
        <dbReference type="Proteomes" id="UP000053825"/>
    </source>
</evidence>
<proteinExistence type="predicted"/>
<protein>
    <submittedName>
        <fullName evidence="2">Uncharacterized protein</fullName>
    </submittedName>
</protein>
<name>A0A0L7QNJ0_9HYME</name>
<organism evidence="2 3">
    <name type="scientific">Habropoda laboriosa</name>
    <dbReference type="NCBI Taxonomy" id="597456"/>
    <lineage>
        <taxon>Eukaryota</taxon>
        <taxon>Metazoa</taxon>
        <taxon>Ecdysozoa</taxon>
        <taxon>Arthropoda</taxon>
        <taxon>Hexapoda</taxon>
        <taxon>Insecta</taxon>
        <taxon>Pterygota</taxon>
        <taxon>Neoptera</taxon>
        <taxon>Endopterygota</taxon>
        <taxon>Hymenoptera</taxon>
        <taxon>Apocrita</taxon>
        <taxon>Aculeata</taxon>
        <taxon>Apoidea</taxon>
        <taxon>Anthophila</taxon>
        <taxon>Apidae</taxon>
        <taxon>Habropoda</taxon>
    </lineage>
</organism>
<evidence type="ECO:0000313" key="2">
    <source>
        <dbReference type="EMBL" id="KOC60207.1"/>
    </source>
</evidence>
<feature type="region of interest" description="Disordered" evidence="1">
    <location>
        <begin position="1"/>
        <end position="36"/>
    </location>
</feature>
<accession>A0A0L7QNJ0</accession>
<dbReference type="EMBL" id="KQ414851">
    <property type="protein sequence ID" value="KOC60207.1"/>
    <property type="molecule type" value="Genomic_DNA"/>
</dbReference>
<feature type="region of interest" description="Disordered" evidence="1">
    <location>
        <begin position="146"/>
        <end position="168"/>
    </location>
</feature>
<feature type="compositionally biased region" description="Polar residues" evidence="1">
    <location>
        <begin position="1"/>
        <end position="26"/>
    </location>
</feature>
<reference evidence="2 3" key="1">
    <citation type="submission" date="2015-07" db="EMBL/GenBank/DDBJ databases">
        <title>The genome of Habropoda laboriosa.</title>
        <authorList>
            <person name="Pan H."/>
            <person name="Kapheim K."/>
        </authorList>
    </citation>
    <scope>NUCLEOTIDE SEQUENCE [LARGE SCALE GENOMIC DNA]</scope>
    <source>
        <strain evidence="2">0110345459</strain>
    </source>
</reference>